<name>A0AA50AEZ6_9VIRU</name>
<accession>A0AA50AEZ6</accession>
<proteinExistence type="predicted"/>
<protein>
    <submittedName>
        <fullName evidence="1">Uncharacterized protein</fullName>
    </submittedName>
</protein>
<organism evidence="1">
    <name type="scientific">Staphylococcus phage HS15</name>
    <dbReference type="NCBI Taxonomy" id="3056405"/>
    <lineage>
        <taxon>Viruses</taxon>
    </lineage>
</organism>
<sequence>MLCHYCRASCYTTLIYRQIKKPPHSKECGSKIIKE</sequence>
<evidence type="ECO:0000313" key="1">
    <source>
        <dbReference type="EMBL" id="WLJ26124.1"/>
    </source>
</evidence>
<dbReference type="EMBL" id="OQ890322">
    <property type="protein sequence ID" value="WLJ26124.1"/>
    <property type="molecule type" value="Genomic_DNA"/>
</dbReference>
<reference evidence="1" key="1">
    <citation type="submission" date="2023-04" db="EMBL/GenBank/DDBJ databases">
        <title>The human skin virome in hidradenitis suppurativa patients.</title>
        <authorList>
            <person name="Jansen D."/>
        </authorList>
    </citation>
    <scope>NUCLEOTIDE SEQUENCE</scope>
    <source>
        <strain evidence="1">VC3_JansenPhageL</strain>
    </source>
</reference>